<proteinExistence type="predicted"/>
<name>A0A2U3EL13_PURLI</name>
<feature type="compositionally biased region" description="Basic and acidic residues" evidence="1">
    <location>
        <begin position="19"/>
        <end position="34"/>
    </location>
</feature>
<feature type="region of interest" description="Disordered" evidence="1">
    <location>
        <begin position="445"/>
        <end position="468"/>
    </location>
</feature>
<feature type="compositionally biased region" description="Pro residues" evidence="1">
    <location>
        <begin position="190"/>
        <end position="200"/>
    </location>
</feature>
<dbReference type="AlphaFoldDB" id="A0A2U3EL13"/>
<feature type="region of interest" description="Disordered" evidence="1">
    <location>
        <begin position="64"/>
        <end position="91"/>
    </location>
</feature>
<evidence type="ECO:0000256" key="1">
    <source>
        <dbReference type="SAM" id="MobiDB-lite"/>
    </source>
</evidence>
<feature type="region of interest" description="Disordered" evidence="1">
    <location>
        <begin position="155"/>
        <end position="255"/>
    </location>
</feature>
<reference evidence="2 3" key="1">
    <citation type="journal article" date="2016" name="Front. Microbiol.">
        <title>Genome and transcriptome sequences reveal the specific parasitism of the nematophagous Purpureocillium lilacinum 36-1.</title>
        <authorList>
            <person name="Xie J."/>
            <person name="Li S."/>
            <person name="Mo C."/>
            <person name="Xiao X."/>
            <person name="Peng D."/>
            <person name="Wang G."/>
            <person name="Xiao Y."/>
        </authorList>
    </citation>
    <scope>NUCLEOTIDE SEQUENCE [LARGE SCALE GENOMIC DNA]</scope>
    <source>
        <strain evidence="2 3">36-1</strain>
    </source>
</reference>
<dbReference type="Proteomes" id="UP000245956">
    <property type="component" value="Unassembled WGS sequence"/>
</dbReference>
<evidence type="ECO:0000313" key="2">
    <source>
        <dbReference type="EMBL" id="PWI75201.1"/>
    </source>
</evidence>
<feature type="compositionally biased region" description="Low complexity" evidence="1">
    <location>
        <begin position="573"/>
        <end position="584"/>
    </location>
</feature>
<gene>
    <name evidence="2" type="ORF">PCL_05859</name>
</gene>
<comment type="caution">
    <text evidence="2">The sequence shown here is derived from an EMBL/GenBank/DDBJ whole genome shotgun (WGS) entry which is preliminary data.</text>
</comment>
<feature type="region of interest" description="Disordered" evidence="1">
    <location>
        <begin position="1"/>
        <end position="42"/>
    </location>
</feature>
<accession>A0A2U3EL13</accession>
<organism evidence="2 3">
    <name type="scientific">Purpureocillium lilacinum</name>
    <name type="common">Paecilomyces lilacinus</name>
    <dbReference type="NCBI Taxonomy" id="33203"/>
    <lineage>
        <taxon>Eukaryota</taxon>
        <taxon>Fungi</taxon>
        <taxon>Dikarya</taxon>
        <taxon>Ascomycota</taxon>
        <taxon>Pezizomycotina</taxon>
        <taxon>Sordariomycetes</taxon>
        <taxon>Hypocreomycetidae</taxon>
        <taxon>Hypocreales</taxon>
        <taxon>Ophiocordycipitaceae</taxon>
        <taxon>Purpureocillium</taxon>
    </lineage>
</organism>
<sequence length="609" mass="65234">MTSRAGWRGCDNGGVEAGPRVEEGGRREGVEETRTTANLSTKRSAQMDAAVFDAIQETTKIRFSTRDGQQVGDKDVRQWGSGKAEEASASAEAPALYREGRLNGTRTRRGGRAGLAGWRWRWRWRNERGSGGSWLNQDRRAGANGPVAPVEIGIQGIHDSSPRGPVRLQWRPCPGSAQAQPGTGREEGGEPPPAPAPAQPPVVVASPGGHETIEAPGITPQVPVPIITKPARPAVRASEWPPPPPPTKKAQARNEPRPGQTCAAAAAAAACLCSLQEGARMDRTFARMPGAHDGMNQQPTAASMQELYLQGSGGGAGVCCMCEVPVEVRVSGRKGTRCRHVLPSRPGQREVCPRADCALVMLVLVLGARHGVALRCVALRRAALEQSRAGPFRYEYGAGTALAGTRPPRGIAVAIPPGPPPEARELRKRVAVTSWRPPGARWNVLGSSSSVAPAPGRDSPQPHDETVRPHLPTEAADEVLADGRVYGYLGLIIIYRSAVRQSKRVTRRILLGNAPPHWRSSPTIQAWQAMGAPPGHCVRSSTRRQLDVAVRLPRRQPLRRGGQARQALKISCRGTPPTRAAAAPRETKSLRISSHRRARGEGGGCWQHT</sequence>
<feature type="region of interest" description="Disordered" evidence="1">
    <location>
        <begin position="556"/>
        <end position="609"/>
    </location>
</feature>
<protein>
    <submittedName>
        <fullName evidence="2">Uncharacterized protein</fullName>
    </submittedName>
</protein>
<dbReference type="EMBL" id="LCWV01000002">
    <property type="protein sequence ID" value="PWI75201.1"/>
    <property type="molecule type" value="Genomic_DNA"/>
</dbReference>
<evidence type="ECO:0000313" key="3">
    <source>
        <dbReference type="Proteomes" id="UP000245956"/>
    </source>
</evidence>